<protein>
    <submittedName>
        <fullName evidence="1">Kinetochore-associated protein 1-like</fullName>
    </submittedName>
</protein>
<evidence type="ECO:0000313" key="2">
    <source>
        <dbReference type="Proteomes" id="UP000735302"/>
    </source>
</evidence>
<keyword evidence="2" id="KW-1185">Reference proteome</keyword>
<reference evidence="1 2" key="1">
    <citation type="journal article" date="2021" name="Elife">
        <title>Chloroplast acquisition without the gene transfer in kleptoplastic sea slugs, Plakobranchus ocellatus.</title>
        <authorList>
            <person name="Maeda T."/>
            <person name="Takahashi S."/>
            <person name="Yoshida T."/>
            <person name="Shimamura S."/>
            <person name="Takaki Y."/>
            <person name="Nagai Y."/>
            <person name="Toyoda A."/>
            <person name="Suzuki Y."/>
            <person name="Arimoto A."/>
            <person name="Ishii H."/>
            <person name="Satoh N."/>
            <person name="Nishiyama T."/>
            <person name="Hasebe M."/>
            <person name="Maruyama T."/>
            <person name="Minagawa J."/>
            <person name="Obokata J."/>
            <person name="Shigenobu S."/>
        </authorList>
    </citation>
    <scope>NUCLEOTIDE SEQUENCE [LARGE SCALE GENOMIC DNA]</scope>
</reference>
<dbReference type="GO" id="GO:1903394">
    <property type="term" value="P:protein localization to kinetochore involved in kinetochore assembly"/>
    <property type="evidence" value="ECO:0007669"/>
    <property type="project" value="TreeGrafter"/>
</dbReference>
<dbReference type="Proteomes" id="UP000735302">
    <property type="component" value="Unassembled WGS sequence"/>
</dbReference>
<dbReference type="GO" id="GO:0007094">
    <property type="term" value="P:mitotic spindle assembly checkpoint signaling"/>
    <property type="evidence" value="ECO:0007669"/>
    <property type="project" value="TreeGrafter"/>
</dbReference>
<gene>
    <name evidence="1" type="ORF">PoB_002935200</name>
</gene>
<dbReference type="AlphaFoldDB" id="A0AAV4A7L9"/>
<organism evidence="1 2">
    <name type="scientific">Plakobranchus ocellatus</name>
    <dbReference type="NCBI Taxonomy" id="259542"/>
    <lineage>
        <taxon>Eukaryota</taxon>
        <taxon>Metazoa</taxon>
        <taxon>Spiralia</taxon>
        <taxon>Lophotrochozoa</taxon>
        <taxon>Mollusca</taxon>
        <taxon>Gastropoda</taxon>
        <taxon>Heterobranchia</taxon>
        <taxon>Euthyneura</taxon>
        <taxon>Panpulmonata</taxon>
        <taxon>Sacoglossa</taxon>
        <taxon>Placobranchoidea</taxon>
        <taxon>Plakobranchidae</taxon>
        <taxon>Plakobranchus</taxon>
    </lineage>
</organism>
<dbReference type="PANTHER" id="PTHR15688:SF1">
    <property type="entry name" value="KINETOCHORE-ASSOCIATED PROTEIN 1"/>
    <property type="match status" value="1"/>
</dbReference>
<dbReference type="GO" id="GO:0031267">
    <property type="term" value="F:small GTPase binding"/>
    <property type="evidence" value="ECO:0007669"/>
    <property type="project" value="TreeGrafter"/>
</dbReference>
<dbReference type="InterPro" id="IPR052802">
    <property type="entry name" value="KNTC1"/>
</dbReference>
<dbReference type="EMBL" id="BLXT01003657">
    <property type="protein sequence ID" value="GFO02847.1"/>
    <property type="molecule type" value="Genomic_DNA"/>
</dbReference>
<accession>A0AAV4A7L9</accession>
<dbReference type="GO" id="GO:0005828">
    <property type="term" value="C:kinetochore microtubule"/>
    <property type="evidence" value="ECO:0007669"/>
    <property type="project" value="TreeGrafter"/>
</dbReference>
<name>A0AAV4A7L9_9GAST</name>
<dbReference type="GO" id="GO:0000070">
    <property type="term" value="P:mitotic sister chromatid segregation"/>
    <property type="evidence" value="ECO:0007669"/>
    <property type="project" value="TreeGrafter"/>
</dbReference>
<proteinExistence type="predicted"/>
<dbReference type="PANTHER" id="PTHR15688">
    <property type="entry name" value="KINETOCHORE-ASSOCIATED PROTEIN 1"/>
    <property type="match status" value="1"/>
</dbReference>
<dbReference type="GO" id="GO:1990423">
    <property type="term" value="C:RZZ complex"/>
    <property type="evidence" value="ECO:0007669"/>
    <property type="project" value="TreeGrafter"/>
</dbReference>
<dbReference type="GO" id="GO:0005737">
    <property type="term" value="C:cytoplasm"/>
    <property type="evidence" value="ECO:0007669"/>
    <property type="project" value="TreeGrafter"/>
</dbReference>
<comment type="caution">
    <text evidence="1">The sequence shown here is derived from an EMBL/GenBank/DDBJ whole genome shotgun (WGS) entry which is preliminary data.</text>
</comment>
<evidence type="ECO:0000313" key="1">
    <source>
        <dbReference type="EMBL" id="GFO02847.1"/>
    </source>
</evidence>
<sequence>MIKVHTLPEASVFITMDTTGQLYVWDCLTLTVVHTWQFPSARDFRPVLDQEGLTSLDKLQLLLLEKDKIKLINPMSKVTKVTYESPGGKANLTRCAVLQDDILITDCQVTEDLLDVETSVSLKLYAETSPEERLRKLLSRHRFEEAENLAQLYGLRYELDPSIIQTLMNKDKKTLEETYAHLESLKQKLHGNKSGDQRVQLVMEELEDAQFRLRLYKQVFGGHNFSAEEWGLFRFEKPLKLLSFIVQAKGFLIWKSDQDDIKQILRLVCGTDPKAGASIVEWVNLQVDAMESEGQSGWTEDAISTITSLLCSLEAICLCEVEELQILGEQVIKTKLTNMESLKSLRSLVQLLKNLKELSTKFNFSLPLRKLKQENEESLAFCMLSQVSTADSLPAALRSTILPYIRTHKLVADEIFAKYVEHLIQQQDIESGSGIKCGEMLKAIIDNIASPKEKVTAAVNLVKHIALPLPDFVSSLVEEILSSVDPCLCKSLKEQWVLKEASNIMWKNGIEPAVVISSLHVMQVAQCVLARGQGLKEAQKVLAAYNESHRELELYKFDCRLKVEHDQLDELIELINSLPRKYAMKCCQFVMTIAKNFDVEGLSSKLSEAVQHTQMLYYRAAQRLSSIQLSLTDDYFEQQAVKDQLNCINQMKNLQTRFGLALSVATLENNAKCRSLFAEHCGQYQGCQLLRQVSQIFTGVNMTASDVHHTSEILKQPLCDQMQMLDLCERVTAVLVTHSEPDHLMKAIELSELIRLAKDALRLEQAQVQTQAHTVSELDATDWDPSLFVETGSLQTLSATTPGKVLMNVTELGSSILEDSSAKWTEETDLQAMMALEDLAKQGQNFLALRVFYFLRYALANRPRMFSKGLISIPKTVRNTGISLKGMEPCSSWCEKFGF</sequence>